<evidence type="ECO:0000313" key="4">
    <source>
        <dbReference type="EMBL" id="QSQ12197.1"/>
    </source>
</evidence>
<dbReference type="InterPro" id="IPR007863">
    <property type="entry name" value="Peptidase_M16_C"/>
</dbReference>
<dbReference type="InterPro" id="IPR011765">
    <property type="entry name" value="Pept_M16_N"/>
</dbReference>
<dbReference type="SUPFAM" id="SSF63411">
    <property type="entry name" value="LuxS/MPP-like metallohydrolase"/>
    <property type="match status" value="2"/>
</dbReference>
<dbReference type="InterPro" id="IPR011249">
    <property type="entry name" value="Metalloenz_LuxS/M16"/>
</dbReference>
<protein>
    <submittedName>
        <fullName evidence="4">Insulinase family protein</fullName>
    </submittedName>
</protein>
<sequence length="470" mass="50896">MNMRSLRNRLAAPTLMALGLVTAPVLAAAPVKQAPPAAAAPKALKALVRTEFKLDNGLEVSLLPYGDMPKVVVQLAVDTGNVHEKAHEIWLADLVGKLLVEGTTTRSAEQLAQVAAGLGGQLNVGTSLDQTFVGIEVLSEFAPEAVALIADVSQRPAFPPAEVERVKTNLLRDVAIARSQPQALADELLAKSLYGEGHAYGRTYPSEEMLKGYTREAVSAFYDANVGAARGRLYVVGRFEAAPVEKAIREAFSGWKAGPARVQNVPKQQVAKAVQFLDRPGAVQSTVRVAVKALPPASPDYVRQEVLNTLLGGYFSSRVTANIREKKGYSYSPYSRVASHVEDAYWTQNADVTTAVTGESLKEILKEVDTLRKTPPPVEELRDVQNYLAGNFLMTNASRFGLLGKLRFVDLHGLPDSYLETYVQTVMSVTPEQLQQMAAKMLKQDAMSIVVVGDLKAVKPQLKVLPAPLR</sequence>
<organism evidence="4 5">
    <name type="scientific">Myxococcus landrumensis</name>
    <dbReference type="NCBI Taxonomy" id="2813577"/>
    <lineage>
        <taxon>Bacteria</taxon>
        <taxon>Pseudomonadati</taxon>
        <taxon>Myxococcota</taxon>
        <taxon>Myxococcia</taxon>
        <taxon>Myxococcales</taxon>
        <taxon>Cystobacterineae</taxon>
        <taxon>Myxococcaceae</taxon>
        <taxon>Myxococcus</taxon>
    </lineage>
</organism>
<dbReference type="EMBL" id="CP071091">
    <property type="protein sequence ID" value="QSQ12197.1"/>
    <property type="molecule type" value="Genomic_DNA"/>
</dbReference>
<keyword evidence="1" id="KW-0732">Signal</keyword>
<feature type="domain" description="Peptidase M16 N-terminal" evidence="2">
    <location>
        <begin position="70"/>
        <end position="196"/>
    </location>
</feature>
<keyword evidence="5" id="KW-1185">Reference proteome</keyword>
<dbReference type="InterPro" id="IPR050361">
    <property type="entry name" value="MPP/UQCRC_Complex"/>
</dbReference>
<dbReference type="PANTHER" id="PTHR11851:SF224">
    <property type="entry name" value="PROCESSING PROTEASE"/>
    <property type="match status" value="1"/>
</dbReference>
<evidence type="ECO:0000259" key="2">
    <source>
        <dbReference type="Pfam" id="PF00675"/>
    </source>
</evidence>
<feature type="domain" description="Peptidase M16 C-terminal" evidence="3">
    <location>
        <begin position="214"/>
        <end position="387"/>
    </location>
</feature>
<reference evidence="4 5" key="1">
    <citation type="submission" date="2021-02" db="EMBL/GenBank/DDBJ databases">
        <title>De Novo genome assembly of isolated myxobacteria.</title>
        <authorList>
            <person name="Stevens D.C."/>
        </authorList>
    </citation>
    <scope>NUCLEOTIDE SEQUENCE [LARGE SCALE GENOMIC DNA]</scope>
    <source>
        <strain evidence="4 5">SCHIC003</strain>
    </source>
</reference>
<dbReference type="Proteomes" id="UP000663090">
    <property type="component" value="Chromosome"/>
</dbReference>
<proteinExistence type="predicted"/>
<evidence type="ECO:0000313" key="5">
    <source>
        <dbReference type="Proteomes" id="UP000663090"/>
    </source>
</evidence>
<dbReference type="PANTHER" id="PTHR11851">
    <property type="entry name" value="METALLOPROTEASE"/>
    <property type="match status" value="1"/>
</dbReference>
<dbReference type="RefSeq" id="WP_206713927.1">
    <property type="nucleotide sequence ID" value="NZ_CP071091.1"/>
</dbReference>
<accession>A0ABX7N0G1</accession>
<gene>
    <name evidence="4" type="ORF">JY572_28030</name>
</gene>
<evidence type="ECO:0000256" key="1">
    <source>
        <dbReference type="SAM" id="SignalP"/>
    </source>
</evidence>
<dbReference type="Pfam" id="PF00675">
    <property type="entry name" value="Peptidase_M16"/>
    <property type="match status" value="1"/>
</dbReference>
<feature type="signal peptide" evidence="1">
    <location>
        <begin position="1"/>
        <end position="27"/>
    </location>
</feature>
<dbReference type="Pfam" id="PF05193">
    <property type="entry name" value="Peptidase_M16_C"/>
    <property type="match status" value="1"/>
</dbReference>
<feature type="chain" id="PRO_5046169754" evidence="1">
    <location>
        <begin position="28"/>
        <end position="470"/>
    </location>
</feature>
<dbReference type="Gene3D" id="3.30.830.10">
    <property type="entry name" value="Metalloenzyme, LuxS/M16 peptidase-like"/>
    <property type="match status" value="2"/>
</dbReference>
<evidence type="ECO:0000259" key="3">
    <source>
        <dbReference type="Pfam" id="PF05193"/>
    </source>
</evidence>
<name>A0ABX7N0G1_9BACT</name>